<dbReference type="Proteomes" id="UP000295763">
    <property type="component" value="Unassembled WGS sequence"/>
</dbReference>
<dbReference type="PANTHER" id="PTHR46797:SF1">
    <property type="entry name" value="METHYLPHOSPHONATE SYNTHASE"/>
    <property type="match status" value="1"/>
</dbReference>
<dbReference type="InterPro" id="IPR010982">
    <property type="entry name" value="Lambda_DNA-bd_dom_sf"/>
</dbReference>
<dbReference type="GO" id="GO:0003677">
    <property type="term" value="F:DNA binding"/>
    <property type="evidence" value="ECO:0007669"/>
    <property type="project" value="UniProtKB-KW"/>
</dbReference>
<dbReference type="GO" id="GO:0005829">
    <property type="term" value="C:cytosol"/>
    <property type="evidence" value="ECO:0007669"/>
    <property type="project" value="TreeGrafter"/>
</dbReference>
<accession>A0A4R2T2M3</accession>
<protein>
    <submittedName>
        <fullName evidence="3">Helix-turn-helix protein</fullName>
    </submittedName>
</protein>
<dbReference type="InterPro" id="IPR001387">
    <property type="entry name" value="Cro/C1-type_HTH"/>
</dbReference>
<dbReference type="PANTHER" id="PTHR46797">
    <property type="entry name" value="HTH-TYPE TRANSCRIPTIONAL REGULATOR"/>
    <property type="match status" value="1"/>
</dbReference>
<keyword evidence="1" id="KW-0238">DNA-binding</keyword>
<reference evidence="3 4" key="1">
    <citation type="submission" date="2019-03" db="EMBL/GenBank/DDBJ databases">
        <title>Genomic Encyclopedia of Type Strains, Phase IV (KMG-IV): sequencing the most valuable type-strain genomes for metagenomic binning, comparative biology and taxonomic classification.</title>
        <authorList>
            <person name="Goeker M."/>
        </authorList>
    </citation>
    <scope>NUCLEOTIDE SEQUENCE [LARGE SCALE GENOMIC DNA]</scope>
    <source>
        <strain evidence="3 4">DSM 28404</strain>
    </source>
</reference>
<proteinExistence type="predicted"/>
<dbReference type="AlphaFoldDB" id="A0A4R2T2M3"/>
<dbReference type="SMART" id="SM00530">
    <property type="entry name" value="HTH_XRE"/>
    <property type="match status" value="1"/>
</dbReference>
<evidence type="ECO:0000313" key="4">
    <source>
        <dbReference type="Proteomes" id="UP000295763"/>
    </source>
</evidence>
<evidence type="ECO:0000259" key="2">
    <source>
        <dbReference type="PROSITE" id="PS50943"/>
    </source>
</evidence>
<dbReference type="SUPFAM" id="SSF47413">
    <property type="entry name" value="lambda repressor-like DNA-binding domains"/>
    <property type="match status" value="1"/>
</dbReference>
<evidence type="ECO:0000313" key="3">
    <source>
        <dbReference type="EMBL" id="TCP91228.1"/>
    </source>
</evidence>
<dbReference type="GO" id="GO:0003700">
    <property type="term" value="F:DNA-binding transcription factor activity"/>
    <property type="evidence" value="ECO:0007669"/>
    <property type="project" value="TreeGrafter"/>
</dbReference>
<name>A0A4R2T2M3_9PAST</name>
<sequence length="128" mass="15205">MKLNQKVRTIREINQWTQEEMAEKLNMSVNGYAKIERGESKLSLEKLEQIAHLFNMDALEFMNATQKGVYFLLNDSVDNNVVYYGQSDEKLLMEIEKLKLMLQHKDELLEQKQLEINRLDRIIQSLER</sequence>
<organism evidence="3 4">
    <name type="scientific">Cricetibacter osteomyelitidis</name>
    <dbReference type="NCBI Taxonomy" id="1521931"/>
    <lineage>
        <taxon>Bacteria</taxon>
        <taxon>Pseudomonadati</taxon>
        <taxon>Pseudomonadota</taxon>
        <taxon>Gammaproteobacteria</taxon>
        <taxon>Pasteurellales</taxon>
        <taxon>Pasteurellaceae</taxon>
        <taxon>Cricetibacter</taxon>
    </lineage>
</organism>
<dbReference type="RefSeq" id="WP_131979016.1">
    <property type="nucleotide sequence ID" value="NZ_SLYB01000034.1"/>
</dbReference>
<comment type="caution">
    <text evidence="3">The sequence shown here is derived from an EMBL/GenBank/DDBJ whole genome shotgun (WGS) entry which is preliminary data.</text>
</comment>
<gene>
    <name evidence="3" type="ORF">EDC44_1343</name>
</gene>
<dbReference type="CDD" id="cd00093">
    <property type="entry name" value="HTH_XRE"/>
    <property type="match status" value="1"/>
</dbReference>
<dbReference type="PROSITE" id="PS50943">
    <property type="entry name" value="HTH_CROC1"/>
    <property type="match status" value="1"/>
</dbReference>
<feature type="domain" description="HTH cro/C1-type" evidence="2">
    <location>
        <begin position="7"/>
        <end position="61"/>
    </location>
</feature>
<dbReference type="Pfam" id="PF01381">
    <property type="entry name" value="HTH_3"/>
    <property type="match status" value="1"/>
</dbReference>
<keyword evidence="4" id="KW-1185">Reference proteome</keyword>
<evidence type="ECO:0000256" key="1">
    <source>
        <dbReference type="ARBA" id="ARBA00023125"/>
    </source>
</evidence>
<dbReference type="Gene3D" id="1.10.260.40">
    <property type="entry name" value="lambda repressor-like DNA-binding domains"/>
    <property type="match status" value="1"/>
</dbReference>
<dbReference type="InterPro" id="IPR050807">
    <property type="entry name" value="TransReg_Diox_bact_type"/>
</dbReference>
<dbReference type="EMBL" id="SLYB01000034">
    <property type="protein sequence ID" value="TCP91228.1"/>
    <property type="molecule type" value="Genomic_DNA"/>
</dbReference>
<dbReference type="OrthoDB" id="5678656at2"/>